<sequence>MHKVIKSLFSNTYKRNVHFYFGITTECLALGLSSIFLGINNFSECSLLNDPYFGDCYGFNENELNKILSAYNIHNQNDKIQKKYNGYTCKTNGKEIIKNLYNPVSLMHFSHINKNKKEECVYGNYWYKTGSVNDMKKIFKDYEFPFLKDFLSLLYGNIII</sequence>
<dbReference type="Proteomes" id="UP000193719">
    <property type="component" value="Unassembled WGS sequence"/>
</dbReference>
<name>A0A1Y1UZ21_9FUNG</name>
<reference evidence="2 3" key="1">
    <citation type="submission" date="2016-08" db="EMBL/GenBank/DDBJ databases">
        <title>Genomes of anaerobic fungi encode conserved fungal cellulosomes for biomass hydrolysis.</title>
        <authorList>
            <consortium name="DOE Joint Genome Institute"/>
            <person name="Haitjema C.H."/>
            <person name="Gilmore S.P."/>
            <person name="Henske J.K."/>
            <person name="Solomon K.V."/>
            <person name="De Groot R."/>
            <person name="Kuo A."/>
            <person name="Mondo S.J."/>
            <person name="Salamov A.A."/>
            <person name="Labutti K."/>
            <person name="Zhao Z."/>
            <person name="Chiniquy J."/>
            <person name="Barry K."/>
            <person name="Brewer H.M."/>
            <person name="Purvine S.O."/>
            <person name="Wright A.T."/>
            <person name="Boxma B."/>
            <person name="Van Alen T."/>
            <person name="Hackstein J.H."/>
            <person name="Baker S.E."/>
            <person name="Grigoriev I.V."/>
            <person name="O'Malley M.A."/>
        </authorList>
    </citation>
    <scope>NUCLEOTIDE SEQUENCE [LARGE SCALE GENOMIC DNA]</scope>
    <source>
        <strain evidence="3">finn</strain>
    </source>
</reference>
<organism evidence="2 3">
    <name type="scientific">Piromyces finnis</name>
    <dbReference type="NCBI Taxonomy" id="1754191"/>
    <lineage>
        <taxon>Eukaryota</taxon>
        <taxon>Fungi</taxon>
        <taxon>Fungi incertae sedis</taxon>
        <taxon>Chytridiomycota</taxon>
        <taxon>Chytridiomycota incertae sedis</taxon>
        <taxon>Neocallimastigomycetes</taxon>
        <taxon>Neocallimastigales</taxon>
        <taxon>Neocallimastigaceae</taxon>
        <taxon>Piromyces</taxon>
    </lineage>
</organism>
<dbReference type="PANTHER" id="PTHR34825">
    <property type="entry name" value="CONSERVED PROTEIN, WITH A WEAK D-GALACTARATE DEHYDRATASE/ALTRONATE HYDROLASE DOMAIN"/>
    <property type="match status" value="1"/>
</dbReference>
<keyword evidence="3" id="KW-1185">Reference proteome</keyword>
<proteinExistence type="predicted"/>
<evidence type="ECO:0000313" key="3">
    <source>
        <dbReference type="Proteomes" id="UP000193719"/>
    </source>
</evidence>
<comment type="caution">
    <text evidence="2">The sequence shown here is derived from an EMBL/GenBank/DDBJ whole genome shotgun (WGS) entry which is preliminary data.</text>
</comment>
<dbReference type="AlphaFoldDB" id="A0A1Y1UZ21"/>
<accession>A0A1Y1UZ21</accession>
<keyword evidence="1" id="KW-0812">Transmembrane</keyword>
<dbReference type="STRING" id="1754191.A0A1Y1UZ21"/>
<keyword evidence="1" id="KW-0472">Membrane</keyword>
<dbReference type="OrthoDB" id="2143434at2759"/>
<dbReference type="EMBL" id="MCFH01000057">
    <property type="protein sequence ID" value="ORX42945.1"/>
    <property type="molecule type" value="Genomic_DNA"/>
</dbReference>
<keyword evidence="1" id="KW-1133">Transmembrane helix</keyword>
<protein>
    <submittedName>
        <fullName evidence="2">Uncharacterized protein</fullName>
    </submittedName>
</protein>
<gene>
    <name evidence="2" type="ORF">BCR36DRAFT_415801</name>
</gene>
<evidence type="ECO:0000256" key="1">
    <source>
        <dbReference type="SAM" id="Phobius"/>
    </source>
</evidence>
<reference evidence="2 3" key="2">
    <citation type="submission" date="2016-08" db="EMBL/GenBank/DDBJ databases">
        <title>Pervasive Adenine N6-methylation of Active Genes in Fungi.</title>
        <authorList>
            <consortium name="DOE Joint Genome Institute"/>
            <person name="Mondo S.J."/>
            <person name="Dannebaum R.O."/>
            <person name="Kuo R.C."/>
            <person name="Labutti K."/>
            <person name="Haridas S."/>
            <person name="Kuo A."/>
            <person name="Salamov A."/>
            <person name="Ahrendt S.R."/>
            <person name="Lipzen A."/>
            <person name="Sullivan W."/>
            <person name="Andreopoulos W.B."/>
            <person name="Clum A."/>
            <person name="Lindquist E."/>
            <person name="Daum C."/>
            <person name="Ramamoorthy G.K."/>
            <person name="Gryganskyi A."/>
            <person name="Culley D."/>
            <person name="Magnuson J.K."/>
            <person name="James T.Y."/>
            <person name="O'Malley M.A."/>
            <person name="Stajich J.E."/>
            <person name="Spatafora J.W."/>
            <person name="Visel A."/>
            <person name="Grigoriev I.V."/>
        </authorList>
    </citation>
    <scope>NUCLEOTIDE SEQUENCE [LARGE SCALE GENOMIC DNA]</scope>
    <source>
        <strain evidence="3">finn</strain>
    </source>
</reference>
<dbReference type="PANTHER" id="PTHR34825:SF1">
    <property type="entry name" value="AAA-ATPASE-LIKE DOMAIN-CONTAINING PROTEIN"/>
    <property type="match status" value="1"/>
</dbReference>
<feature type="transmembrane region" description="Helical" evidence="1">
    <location>
        <begin position="20"/>
        <end position="39"/>
    </location>
</feature>
<evidence type="ECO:0000313" key="2">
    <source>
        <dbReference type="EMBL" id="ORX42945.1"/>
    </source>
</evidence>